<feature type="domain" description="TonB-dependent receptor plug" evidence="8">
    <location>
        <begin position="136"/>
        <end position="241"/>
    </location>
</feature>
<sequence>MAFPRFRLLALFICLVALSVRLHGQAGVASLSGLATDPSGAIVVGAQVTATNQATHLSRATITDHSGYYTFVGMPVGVYDISASQTGFAGEHATVTLDPSAKARQDFHFTVAGTTSEVNVTATEPQLSRDDASIGTVIENTTIEETPLYQRNWDDLIRLIPGVQMQRFTQQSGSSVSGSTGLFTIHGLNDEQNDYILDGIDNNTFSENLQELSASAARPSVDAIGEFKLIANAYTAAYGRSPGAQIDVTTKSGTNQFHGLLFEYLRNRVFDSNDYFTHRAGLPKPAEIQNQFGGNFGGPILHDKLFGFFNYEGTRINQGVTRTATVPLANERAGDFSPAAAAAAGVKYNTIYDYNTPTCRVDPLVCQPFPNNVIPQAAMDPFGFKILNAFPLPNQPGDFNNFVRTGALTDNNDSYDGRVDWNLSDKDLIFGRYTGSNRIRDVPGNFGGIADGSSTSSWGNSVLKSWAFVLGWTRVLNPTMTNDFRFGFVRNFSHDQQQPFGLNSPDEFIPGVPDNPATAGGIGLTEYVSDDSAIIGSPQFLPKQQVPQQYQYTDTFSWTRGSHFLKFGADVRAPMRNIYQDEENMNGALAFAGIFSCLTGSPGNGCSYADGLTGNIYQAGLSNVYFVDERIWMASGFVQDDWKLTPKLTFNLGLRYDFSTSPYSAKNQLANFNPAGAGSLIYATNGSLNDRALVDTKLLAFAPRFGVAYSLGNKTVIRGGYGIYNLLFKRNGSEDQLALNPPSLLSTTSNPVTNPNPLDPLPLPAFQLQNGFSPDLLNPANASSPALQPTLHIHAMDSKSPLPYAQEFSLGFQRELPGQVVLTADYVGTVARHLDVISDLNQYVPSTAGTARPVYPYPAWGYLEFSHSIGTSNYNGLEAQLQRRFHNGLSLITAYTWSKAFATQYDQTFTNSLSGANVPQRVVVSYVYELPFGHNKPFVTSGPGAWLLGGWRTSGIYTFSSGLPFTVSSSGQLSSDIDINGNATALPIMTGRPKKVGDVNCWFYYSANKTCQQLSPGTSDVYAIPNLNAGQSPYGNGGINNLTGPHTNVFDFALMREFSILEKTNLQFRWEVFNLTNSVLFAQPSATLSNSSVGTITSLAGDPRIMQFALRLSF</sequence>
<dbReference type="Pfam" id="PF13620">
    <property type="entry name" value="CarboxypepD_reg"/>
    <property type="match status" value="1"/>
</dbReference>
<dbReference type="GO" id="GO:0009279">
    <property type="term" value="C:cell outer membrane"/>
    <property type="evidence" value="ECO:0007669"/>
    <property type="project" value="UniProtKB-SubCell"/>
</dbReference>
<comment type="caution">
    <text evidence="10">The sequence shown here is derived from an EMBL/GenBank/DDBJ whole genome shotgun (WGS) entry which is preliminary data.</text>
</comment>
<dbReference type="SUPFAM" id="SSF56935">
    <property type="entry name" value="Porins"/>
    <property type="match status" value="1"/>
</dbReference>
<evidence type="ECO:0000259" key="9">
    <source>
        <dbReference type="Pfam" id="PF25183"/>
    </source>
</evidence>
<dbReference type="SUPFAM" id="SSF49452">
    <property type="entry name" value="Starch-binding domain-like"/>
    <property type="match status" value="1"/>
</dbReference>
<keyword evidence="2" id="KW-0813">Transport</keyword>
<dbReference type="InterPro" id="IPR013784">
    <property type="entry name" value="Carb-bd-like_fold"/>
</dbReference>
<comment type="subcellular location">
    <subcellularLocation>
        <location evidence="1">Cell outer membrane</location>
        <topology evidence="1">Multi-pass membrane protein</topology>
    </subcellularLocation>
</comment>
<dbReference type="Pfam" id="PF25183">
    <property type="entry name" value="OMP_b-brl_4"/>
    <property type="match status" value="1"/>
</dbReference>
<evidence type="ECO:0000256" key="3">
    <source>
        <dbReference type="ARBA" id="ARBA00022452"/>
    </source>
</evidence>
<dbReference type="Pfam" id="PF07715">
    <property type="entry name" value="Plug"/>
    <property type="match status" value="1"/>
</dbReference>
<keyword evidence="11" id="KW-1185">Reference proteome</keyword>
<dbReference type="Gene3D" id="2.170.130.10">
    <property type="entry name" value="TonB-dependent receptor, plug domain"/>
    <property type="match status" value="1"/>
</dbReference>
<dbReference type="InterPro" id="IPR057601">
    <property type="entry name" value="Oar-like_b-barrel"/>
</dbReference>
<dbReference type="PANTHER" id="PTHR30069">
    <property type="entry name" value="TONB-DEPENDENT OUTER MEMBRANE RECEPTOR"/>
    <property type="match status" value="1"/>
</dbReference>
<evidence type="ECO:0000256" key="5">
    <source>
        <dbReference type="ARBA" id="ARBA00023136"/>
    </source>
</evidence>
<feature type="chain" id="PRO_5032445365" evidence="7">
    <location>
        <begin position="27"/>
        <end position="1114"/>
    </location>
</feature>
<dbReference type="EMBL" id="JACHEK010000001">
    <property type="protein sequence ID" value="MBB6142677.1"/>
    <property type="molecule type" value="Genomic_DNA"/>
</dbReference>
<dbReference type="Gene3D" id="2.40.170.20">
    <property type="entry name" value="TonB-dependent receptor, beta-barrel domain"/>
    <property type="match status" value="1"/>
</dbReference>
<dbReference type="OrthoDB" id="97893at2"/>
<evidence type="ECO:0000256" key="2">
    <source>
        <dbReference type="ARBA" id="ARBA00022448"/>
    </source>
</evidence>
<keyword evidence="4" id="KW-0812">Transmembrane</keyword>
<organism evidence="10 11">
    <name type="scientific">Silvibacterium bohemicum</name>
    <dbReference type="NCBI Taxonomy" id="1577686"/>
    <lineage>
        <taxon>Bacteria</taxon>
        <taxon>Pseudomonadati</taxon>
        <taxon>Acidobacteriota</taxon>
        <taxon>Terriglobia</taxon>
        <taxon>Terriglobales</taxon>
        <taxon>Acidobacteriaceae</taxon>
        <taxon>Silvibacterium</taxon>
    </lineage>
</organism>
<dbReference type="PANTHER" id="PTHR30069:SF46">
    <property type="entry name" value="OAR PROTEIN"/>
    <property type="match status" value="1"/>
</dbReference>
<keyword evidence="3" id="KW-1134">Transmembrane beta strand</keyword>
<dbReference type="GO" id="GO:0044718">
    <property type="term" value="P:siderophore transmembrane transport"/>
    <property type="evidence" value="ECO:0007669"/>
    <property type="project" value="TreeGrafter"/>
</dbReference>
<evidence type="ECO:0000256" key="6">
    <source>
        <dbReference type="ARBA" id="ARBA00023237"/>
    </source>
</evidence>
<dbReference type="Gene3D" id="2.60.40.1120">
    <property type="entry name" value="Carboxypeptidase-like, regulatory domain"/>
    <property type="match status" value="1"/>
</dbReference>
<dbReference type="GO" id="GO:0015344">
    <property type="term" value="F:siderophore uptake transmembrane transporter activity"/>
    <property type="evidence" value="ECO:0007669"/>
    <property type="project" value="TreeGrafter"/>
</dbReference>
<dbReference type="AlphaFoldDB" id="A0A841JQ36"/>
<proteinExistence type="predicted"/>
<keyword evidence="6" id="KW-0998">Cell outer membrane</keyword>
<dbReference type="InterPro" id="IPR012910">
    <property type="entry name" value="Plug_dom"/>
</dbReference>
<gene>
    <name evidence="10" type="ORF">HNQ77_000615</name>
</gene>
<protein>
    <submittedName>
        <fullName evidence="10">Outer membrane receptor protein involved in Fe transport</fullName>
    </submittedName>
</protein>
<dbReference type="GO" id="GO:0030246">
    <property type="term" value="F:carbohydrate binding"/>
    <property type="evidence" value="ECO:0007669"/>
    <property type="project" value="InterPro"/>
</dbReference>
<keyword evidence="10" id="KW-0675">Receptor</keyword>
<evidence type="ECO:0000256" key="1">
    <source>
        <dbReference type="ARBA" id="ARBA00004571"/>
    </source>
</evidence>
<evidence type="ECO:0000256" key="7">
    <source>
        <dbReference type="SAM" id="SignalP"/>
    </source>
</evidence>
<evidence type="ECO:0000256" key="4">
    <source>
        <dbReference type="ARBA" id="ARBA00022692"/>
    </source>
</evidence>
<feature type="domain" description="TonB-dependent transporter Oar-like beta-barrel" evidence="9">
    <location>
        <begin position="249"/>
        <end position="1107"/>
    </location>
</feature>
<evidence type="ECO:0000313" key="11">
    <source>
        <dbReference type="Proteomes" id="UP000538666"/>
    </source>
</evidence>
<name>A0A841JQ36_9BACT</name>
<keyword evidence="5" id="KW-0472">Membrane</keyword>
<evidence type="ECO:0000313" key="10">
    <source>
        <dbReference type="EMBL" id="MBB6142677.1"/>
    </source>
</evidence>
<dbReference type="RefSeq" id="WP_050057873.1">
    <property type="nucleotide sequence ID" value="NZ_JACHEK010000001.1"/>
</dbReference>
<accession>A0A841JQ36</accession>
<dbReference type="InterPro" id="IPR039426">
    <property type="entry name" value="TonB-dep_rcpt-like"/>
</dbReference>
<evidence type="ECO:0000259" key="8">
    <source>
        <dbReference type="Pfam" id="PF07715"/>
    </source>
</evidence>
<dbReference type="Proteomes" id="UP000538666">
    <property type="component" value="Unassembled WGS sequence"/>
</dbReference>
<feature type="signal peptide" evidence="7">
    <location>
        <begin position="1"/>
        <end position="26"/>
    </location>
</feature>
<reference evidence="10 11" key="1">
    <citation type="submission" date="2020-08" db="EMBL/GenBank/DDBJ databases">
        <title>Genomic Encyclopedia of Type Strains, Phase IV (KMG-IV): sequencing the most valuable type-strain genomes for metagenomic binning, comparative biology and taxonomic classification.</title>
        <authorList>
            <person name="Goeker M."/>
        </authorList>
    </citation>
    <scope>NUCLEOTIDE SEQUENCE [LARGE SCALE GENOMIC DNA]</scope>
    <source>
        <strain evidence="10 11">DSM 103733</strain>
    </source>
</reference>
<keyword evidence="7" id="KW-0732">Signal</keyword>
<dbReference type="InterPro" id="IPR036942">
    <property type="entry name" value="Beta-barrel_TonB_sf"/>
</dbReference>
<dbReference type="InterPro" id="IPR037066">
    <property type="entry name" value="Plug_dom_sf"/>
</dbReference>